<evidence type="ECO:0000313" key="2">
    <source>
        <dbReference type="EMBL" id="ORY58138.1"/>
    </source>
</evidence>
<reference evidence="2 3" key="1">
    <citation type="submission" date="2016-07" db="EMBL/GenBank/DDBJ databases">
        <title>Pervasive Adenine N6-methylation of Active Genes in Fungi.</title>
        <authorList>
            <consortium name="DOE Joint Genome Institute"/>
            <person name="Mondo S.J."/>
            <person name="Dannebaum R.O."/>
            <person name="Kuo R.C."/>
            <person name="Labutti K."/>
            <person name="Haridas S."/>
            <person name="Kuo A."/>
            <person name="Salamov A."/>
            <person name="Ahrendt S.R."/>
            <person name="Lipzen A."/>
            <person name="Sullivan W."/>
            <person name="Andreopoulos W.B."/>
            <person name="Clum A."/>
            <person name="Lindquist E."/>
            <person name="Daum C."/>
            <person name="Ramamoorthy G.K."/>
            <person name="Gryganskyi A."/>
            <person name="Culley D."/>
            <person name="Magnuson J.K."/>
            <person name="James T.Y."/>
            <person name="O'Malley M.A."/>
            <person name="Stajich J.E."/>
            <person name="Spatafora J.W."/>
            <person name="Visel A."/>
            <person name="Grigoriev I.V."/>
        </authorList>
    </citation>
    <scope>NUCLEOTIDE SEQUENCE [LARGE SCALE GENOMIC DNA]</scope>
    <source>
        <strain evidence="2 3">CBS 129021</strain>
    </source>
</reference>
<keyword evidence="3" id="KW-1185">Reference proteome</keyword>
<dbReference type="InParanoid" id="A0A1Y2DFU6"/>
<dbReference type="EMBL" id="MCFJ01000017">
    <property type="protein sequence ID" value="ORY58138.1"/>
    <property type="molecule type" value="Genomic_DNA"/>
</dbReference>
<proteinExistence type="predicted"/>
<protein>
    <submittedName>
        <fullName evidence="2">Uncharacterized protein</fullName>
    </submittedName>
</protein>
<dbReference type="Proteomes" id="UP000193689">
    <property type="component" value="Unassembled WGS sequence"/>
</dbReference>
<dbReference type="RefSeq" id="XP_040711173.1">
    <property type="nucleotide sequence ID" value="XM_040858844.1"/>
</dbReference>
<gene>
    <name evidence="2" type="ORF">BCR38DRAFT_413543</name>
</gene>
<organism evidence="2 3">
    <name type="scientific">Pseudomassariella vexata</name>
    <dbReference type="NCBI Taxonomy" id="1141098"/>
    <lineage>
        <taxon>Eukaryota</taxon>
        <taxon>Fungi</taxon>
        <taxon>Dikarya</taxon>
        <taxon>Ascomycota</taxon>
        <taxon>Pezizomycotina</taxon>
        <taxon>Sordariomycetes</taxon>
        <taxon>Xylariomycetidae</taxon>
        <taxon>Amphisphaeriales</taxon>
        <taxon>Pseudomassariaceae</taxon>
        <taxon>Pseudomassariella</taxon>
    </lineage>
</organism>
<name>A0A1Y2DFU6_9PEZI</name>
<feature type="region of interest" description="Disordered" evidence="1">
    <location>
        <begin position="1"/>
        <end position="26"/>
    </location>
</feature>
<dbReference type="GeneID" id="63775056"/>
<comment type="caution">
    <text evidence="2">The sequence shown here is derived from an EMBL/GenBank/DDBJ whole genome shotgun (WGS) entry which is preliminary data.</text>
</comment>
<accession>A0A1Y2DFU6</accession>
<evidence type="ECO:0000313" key="3">
    <source>
        <dbReference type="Proteomes" id="UP000193689"/>
    </source>
</evidence>
<feature type="region of interest" description="Disordered" evidence="1">
    <location>
        <begin position="47"/>
        <end position="76"/>
    </location>
</feature>
<feature type="compositionally biased region" description="Polar residues" evidence="1">
    <location>
        <begin position="48"/>
        <end position="63"/>
    </location>
</feature>
<evidence type="ECO:0000256" key="1">
    <source>
        <dbReference type="SAM" id="MobiDB-lite"/>
    </source>
</evidence>
<dbReference type="AlphaFoldDB" id="A0A1Y2DFU6"/>
<sequence length="105" mass="12187">MTPSCSSEEMEKHSSEPHHHHAREWLSKPCHKAGKFIKGRFCHDHQLGDSQQKTVKPQTSTKTCDPISQAKKDAQRREEWERYKAIQVMGVDSHDSRRYVRSLGC</sequence>